<evidence type="ECO:0000313" key="13">
    <source>
        <dbReference type="EMBL" id="SEC24032.1"/>
    </source>
</evidence>
<dbReference type="SUPFAM" id="SSF56112">
    <property type="entry name" value="Protein kinase-like (PK-like)"/>
    <property type="match status" value="1"/>
</dbReference>
<dbReference type="RefSeq" id="WP_066215512.1">
    <property type="nucleotide sequence ID" value="NZ_FNSN01000003.1"/>
</dbReference>
<dbReference type="GO" id="GO:0005524">
    <property type="term" value="F:ATP binding"/>
    <property type="evidence" value="ECO:0007669"/>
    <property type="project" value="UniProtKB-KW"/>
</dbReference>
<dbReference type="PANTHER" id="PTHR43289:SF34">
    <property type="entry name" value="SERINE_THREONINE-PROTEIN KINASE YBDM-RELATED"/>
    <property type="match status" value="1"/>
</dbReference>
<dbReference type="InterPro" id="IPR000719">
    <property type="entry name" value="Prot_kinase_dom"/>
</dbReference>
<dbReference type="PROSITE" id="PS00108">
    <property type="entry name" value="PROTEIN_KINASE_ST"/>
    <property type="match status" value="1"/>
</dbReference>
<feature type="compositionally biased region" description="Low complexity" evidence="9">
    <location>
        <begin position="283"/>
        <end position="296"/>
    </location>
</feature>
<keyword evidence="4" id="KW-0547">Nucleotide-binding</keyword>
<feature type="domain" description="PASTA" evidence="12">
    <location>
        <begin position="639"/>
        <end position="701"/>
    </location>
</feature>
<dbReference type="GO" id="GO:0045717">
    <property type="term" value="P:negative regulation of fatty acid biosynthetic process"/>
    <property type="evidence" value="ECO:0007669"/>
    <property type="project" value="UniProtKB-ARBA"/>
</dbReference>
<keyword evidence="10" id="KW-0472">Membrane</keyword>
<feature type="domain" description="PASTA" evidence="12">
    <location>
        <begin position="503"/>
        <end position="570"/>
    </location>
</feature>
<dbReference type="PROSITE" id="PS50011">
    <property type="entry name" value="PROTEIN_KINASE_DOM"/>
    <property type="match status" value="1"/>
</dbReference>
<keyword evidence="14" id="KW-1185">Reference proteome</keyword>
<evidence type="ECO:0000256" key="4">
    <source>
        <dbReference type="ARBA" id="ARBA00022741"/>
    </source>
</evidence>
<dbReference type="SMART" id="SM00740">
    <property type="entry name" value="PASTA"/>
    <property type="match status" value="4"/>
</dbReference>
<dbReference type="PROSITE" id="PS51178">
    <property type="entry name" value="PASTA"/>
    <property type="match status" value="4"/>
</dbReference>
<dbReference type="InterPro" id="IPR005543">
    <property type="entry name" value="PASTA_dom"/>
</dbReference>
<dbReference type="FunFam" id="1.10.510.10:FF:000021">
    <property type="entry name" value="Serine/threonine protein kinase"/>
    <property type="match status" value="1"/>
</dbReference>
<dbReference type="CDD" id="cd06577">
    <property type="entry name" value="PASTA_pknB"/>
    <property type="match status" value="4"/>
</dbReference>
<comment type="catalytic activity">
    <reaction evidence="8">
        <text>L-seryl-[protein] + ATP = O-phospho-L-seryl-[protein] + ADP + H(+)</text>
        <dbReference type="Rhea" id="RHEA:17989"/>
        <dbReference type="Rhea" id="RHEA-COMP:9863"/>
        <dbReference type="Rhea" id="RHEA-COMP:11604"/>
        <dbReference type="ChEBI" id="CHEBI:15378"/>
        <dbReference type="ChEBI" id="CHEBI:29999"/>
        <dbReference type="ChEBI" id="CHEBI:30616"/>
        <dbReference type="ChEBI" id="CHEBI:83421"/>
        <dbReference type="ChEBI" id="CHEBI:456216"/>
        <dbReference type="EC" id="2.7.11.1"/>
    </reaction>
</comment>
<comment type="catalytic activity">
    <reaction evidence="7">
        <text>L-threonyl-[protein] + ATP = O-phospho-L-threonyl-[protein] + ADP + H(+)</text>
        <dbReference type="Rhea" id="RHEA:46608"/>
        <dbReference type="Rhea" id="RHEA-COMP:11060"/>
        <dbReference type="Rhea" id="RHEA-COMP:11605"/>
        <dbReference type="ChEBI" id="CHEBI:15378"/>
        <dbReference type="ChEBI" id="CHEBI:30013"/>
        <dbReference type="ChEBI" id="CHEBI:30616"/>
        <dbReference type="ChEBI" id="CHEBI:61977"/>
        <dbReference type="ChEBI" id="CHEBI:456216"/>
        <dbReference type="EC" id="2.7.11.1"/>
    </reaction>
</comment>
<feature type="region of interest" description="Disordered" evidence="9">
    <location>
        <begin position="360"/>
        <end position="404"/>
    </location>
</feature>
<keyword evidence="3" id="KW-0808">Transferase</keyword>
<dbReference type="EMBL" id="FNSN01000003">
    <property type="protein sequence ID" value="SEC24032.1"/>
    <property type="molecule type" value="Genomic_DNA"/>
</dbReference>
<feature type="domain" description="Protein kinase" evidence="11">
    <location>
        <begin position="18"/>
        <end position="277"/>
    </location>
</feature>
<dbReference type="InterPro" id="IPR008271">
    <property type="entry name" value="Ser/Thr_kinase_AS"/>
</dbReference>
<dbReference type="SMART" id="SM00220">
    <property type="entry name" value="S_TKc"/>
    <property type="match status" value="1"/>
</dbReference>
<dbReference type="STRING" id="156980.SAMN04489745_2406"/>
<reference evidence="13 14" key="1">
    <citation type="submission" date="2016-10" db="EMBL/GenBank/DDBJ databases">
        <authorList>
            <person name="de Groot N.N."/>
        </authorList>
    </citation>
    <scope>NUCLEOTIDE SEQUENCE [LARGE SCALE GENOMIC DNA]</scope>
    <source>
        <strain evidence="13 14">DSM 10495</strain>
    </source>
</reference>
<dbReference type="FunFam" id="3.30.200.20:FF:000035">
    <property type="entry name" value="Serine/threonine protein kinase Stk1"/>
    <property type="match status" value="1"/>
</dbReference>
<gene>
    <name evidence="13" type="ORF">SAMN04489745_2406</name>
</gene>
<evidence type="ECO:0000256" key="7">
    <source>
        <dbReference type="ARBA" id="ARBA00047899"/>
    </source>
</evidence>
<dbReference type="PANTHER" id="PTHR43289">
    <property type="entry name" value="MITOGEN-ACTIVATED PROTEIN KINASE KINASE KINASE 20-RELATED"/>
    <property type="match status" value="1"/>
</dbReference>
<dbReference type="EC" id="2.7.11.1" evidence="1"/>
<keyword evidence="2 13" id="KW-0723">Serine/threonine-protein kinase</keyword>
<evidence type="ECO:0000256" key="5">
    <source>
        <dbReference type="ARBA" id="ARBA00022777"/>
    </source>
</evidence>
<evidence type="ECO:0000259" key="12">
    <source>
        <dbReference type="PROSITE" id="PS51178"/>
    </source>
</evidence>
<evidence type="ECO:0000256" key="3">
    <source>
        <dbReference type="ARBA" id="ARBA00022679"/>
    </source>
</evidence>
<dbReference type="Pfam" id="PF00069">
    <property type="entry name" value="Pkinase"/>
    <property type="match status" value="1"/>
</dbReference>
<feature type="region of interest" description="Disordered" evidence="9">
    <location>
        <begin position="283"/>
        <end position="322"/>
    </location>
</feature>
<evidence type="ECO:0000259" key="11">
    <source>
        <dbReference type="PROSITE" id="PS50011"/>
    </source>
</evidence>
<evidence type="ECO:0000256" key="9">
    <source>
        <dbReference type="SAM" id="MobiDB-lite"/>
    </source>
</evidence>
<name>A0A1H4QWT3_9MICC</name>
<feature type="domain" description="PASTA" evidence="12">
    <location>
        <begin position="437"/>
        <end position="502"/>
    </location>
</feature>
<evidence type="ECO:0000313" key="14">
    <source>
        <dbReference type="Proteomes" id="UP000182652"/>
    </source>
</evidence>
<sequence length="701" mass="73995">MQHRSEDPLLGTVVDNRYRVLERIADGGMSTVYKALHVTLERPVALKVLHPQLASDEVFVERFAREARASARLSHPHVVSVLDHGRHGRLTYLVMEYIEGRTLRDVIRSEGALTPRVAISYLAPALEGLAAAHEAGLIHRDVKPENVLISREGAVKIGDFGLARQATAQTSTGELLGTVAYLSPELFLRHDADARSDVYSCGIMLYELLTGGVPFTGDMPIQVAYQHVNDQVPAPSLKRPGLAQDFDELVQWATAKAPDERPVDARAFLGELRHVAATLPAADLDLPAPGAPASSPFEPRPGAPATPNPAHSSTPQGDGATEFIATPGLQTTVLPAGEQHTTVLGPADPLATSVIPQSGQSTTVLPHAPAPAAPPSKRQQRKDDKERARQEAKALATPTRQVRQGNPRRKGVIWVIVLVLLALLASGAGWFFGMGPGAQVTLPDLKSQPAEQAASILAGYGIKAEQQEVFDEKVGSGLVVATEPPAGTVIRKFEGVQLLVSKGPQLFPVPGLVKKTLDDARTALTGANLAAGSVTEKYSDTAPVGQVIAQSPGSGAQVRRGTPVNLTVSKGPEPIPVPSVLGLGEDDATRKLATAGFEVKTAQEQVFSKDIPAGKVAAQVPANGTLLKGETVTLTLSKGPRPVEVPDFVGKQASVAKAELEKLGFTVVINEVLGGFFGTVRSQDPRDGTAPEGSTITLTVV</sequence>
<feature type="compositionally biased region" description="Basic and acidic residues" evidence="9">
    <location>
        <begin position="381"/>
        <end position="392"/>
    </location>
</feature>
<evidence type="ECO:0000256" key="10">
    <source>
        <dbReference type="SAM" id="Phobius"/>
    </source>
</evidence>
<proteinExistence type="predicted"/>
<keyword evidence="10" id="KW-1133">Transmembrane helix</keyword>
<evidence type="ECO:0000256" key="6">
    <source>
        <dbReference type="ARBA" id="ARBA00022840"/>
    </source>
</evidence>
<feature type="transmembrane region" description="Helical" evidence="10">
    <location>
        <begin position="411"/>
        <end position="432"/>
    </location>
</feature>
<feature type="domain" description="PASTA" evidence="12">
    <location>
        <begin position="571"/>
        <end position="638"/>
    </location>
</feature>
<protein>
    <recommendedName>
        <fullName evidence="1">non-specific serine/threonine protein kinase</fullName>
        <ecNumber evidence="1">2.7.11.1</ecNumber>
    </recommendedName>
</protein>
<dbReference type="CDD" id="cd14014">
    <property type="entry name" value="STKc_PknB_like"/>
    <property type="match status" value="1"/>
</dbReference>
<evidence type="ECO:0000256" key="1">
    <source>
        <dbReference type="ARBA" id="ARBA00012513"/>
    </source>
</evidence>
<keyword evidence="5 13" id="KW-0418">Kinase</keyword>
<keyword evidence="10" id="KW-0812">Transmembrane</keyword>
<keyword evidence="6" id="KW-0067">ATP-binding</keyword>
<accession>A0A1H4QWT3</accession>
<feature type="compositionally biased region" description="Pro residues" evidence="9">
    <location>
        <begin position="298"/>
        <end position="307"/>
    </location>
</feature>
<dbReference type="Gene3D" id="3.30.10.20">
    <property type="match status" value="4"/>
</dbReference>
<dbReference type="Gene3D" id="1.10.510.10">
    <property type="entry name" value="Transferase(Phosphotransferase) domain 1"/>
    <property type="match status" value="1"/>
</dbReference>
<dbReference type="InterPro" id="IPR011009">
    <property type="entry name" value="Kinase-like_dom_sf"/>
</dbReference>
<dbReference type="Gene3D" id="3.30.200.20">
    <property type="entry name" value="Phosphorylase Kinase, domain 1"/>
    <property type="match status" value="1"/>
</dbReference>
<dbReference type="Proteomes" id="UP000182652">
    <property type="component" value="Unassembled WGS sequence"/>
</dbReference>
<dbReference type="AlphaFoldDB" id="A0A1H4QWT3"/>
<evidence type="ECO:0000256" key="8">
    <source>
        <dbReference type="ARBA" id="ARBA00048679"/>
    </source>
</evidence>
<dbReference type="Pfam" id="PF03793">
    <property type="entry name" value="PASTA"/>
    <property type="match status" value="4"/>
</dbReference>
<organism evidence="13 14">
    <name type="scientific">Arthrobacter woluwensis</name>
    <dbReference type="NCBI Taxonomy" id="156980"/>
    <lineage>
        <taxon>Bacteria</taxon>
        <taxon>Bacillati</taxon>
        <taxon>Actinomycetota</taxon>
        <taxon>Actinomycetes</taxon>
        <taxon>Micrococcales</taxon>
        <taxon>Micrococcaceae</taxon>
        <taxon>Arthrobacter</taxon>
    </lineage>
</organism>
<evidence type="ECO:0000256" key="2">
    <source>
        <dbReference type="ARBA" id="ARBA00022527"/>
    </source>
</evidence>
<dbReference type="GO" id="GO:0004674">
    <property type="term" value="F:protein serine/threonine kinase activity"/>
    <property type="evidence" value="ECO:0007669"/>
    <property type="project" value="UniProtKB-KW"/>
</dbReference>